<keyword evidence="3" id="KW-0234">DNA repair</keyword>
<dbReference type="GO" id="GO:0034974">
    <property type="term" value="C:Swi5-Swi2 complex"/>
    <property type="evidence" value="ECO:0007669"/>
    <property type="project" value="TreeGrafter"/>
</dbReference>
<dbReference type="FunCoup" id="A0A067M912">
    <property type="interactions" value="78"/>
</dbReference>
<gene>
    <name evidence="4" type="ORF">BOTBODRAFT_176827</name>
</gene>
<dbReference type="PANTHER" id="PTHR28529">
    <property type="entry name" value="DNA REPAIR PROTEIN SWI5 HOMOLOG"/>
    <property type="match status" value="1"/>
</dbReference>
<evidence type="ECO:0000313" key="5">
    <source>
        <dbReference type="Proteomes" id="UP000027195"/>
    </source>
</evidence>
<protein>
    <recommendedName>
        <fullName evidence="6">DNA repair protein SWI5 homolog</fullName>
    </recommendedName>
</protein>
<dbReference type="InterPro" id="IPR010760">
    <property type="entry name" value="DNA-repair_Swi5"/>
</dbReference>
<sequence>MSSKSKSNANAMLAERAAALQTEIDLLEAALGDEDPQKIVSRHIKLLHEYNEAKDAAQMLMGKIAGIKQTTVKQLHEDYGLELDD</sequence>
<dbReference type="AlphaFoldDB" id="A0A067M912"/>
<evidence type="ECO:0000256" key="2">
    <source>
        <dbReference type="ARBA" id="ARBA00022763"/>
    </source>
</evidence>
<keyword evidence="2" id="KW-0227">DNA damage</keyword>
<dbReference type="InParanoid" id="A0A067M912"/>
<dbReference type="Gene3D" id="1.20.5.170">
    <property type="match status" value="1"/>
</dbReference>
<dbReference type="GO" id="GO:0000709">
    <property type="term" value="P:meiotic joint molecule formation"/>
    <property type="evidence" value="ECO:0007669"/>
    <property type="project" value="TreeGrafter"/>
</dbReference>
<accession>A0A067M912</accession>
<comment type="similarity">
    <text evidence="1">Belongs to the SWI5/SAE3 family.</text>
</comment>
<evidence type="ECO:0008006" key="6">
    <source>
        <dbReference type="Google" id="ProtNLM"/>
    </source>
</evidence>
<evidence type="ECO:0000256" key="3">
    <source>
        <dbReference type="ARBA" id="ARBA00023204"/>
    </source>
</evidence>
<reference evidence="5" key="1">
    <citation type="journal article" date="2014" name="Proc. Natl. Acad. Sci. U.S.A.">
        <title>Extensive sampling of basidiomycete genomes demonstrates inadequacy of the white-rot/brown-rot paradigm for wood decay fungi.</title>
        <authorList>
            <person name="Riley R."/>
            <person name="Salamov A.A."/>
            <person name="Brown D.W."/>
            <person name="Nagy L.G."/>
            <person name="Floudas D."/>
            <person name="Held B.W."/>
            <person name="Levasseur A."/>
            <person name="Lombard V."/>
            <person name="Morin E."/>
            <person name="Otillar R."/>
            <person name="Lindquist E.A."/>
            <person name="Sun H."/>
            <person name="LaButti K.M."/>
            <person name="Schmutz J."/>
            <person name="Jabbour D."/>
            <person name="Luo H."/>
            <person name="Baker S.E."/>
            <person name="Pisabarro A.G."/>
            <person name="Walton J.D."/>
            <person name="Blanchette R.A."/>
            <person name="Henrissat B."/>
            <person name="Martin F."/>
            <person name="Cullen D."/>
            <person name="Hibbett D.S."/>
            <person name="Grigoriev I.V."/>
        </authorList>
    </citation>
    <scope>NUCLEOTIDE SEQUENCE [LARGE SCALE GENOMIC DNA]</scope>
    <source>
        <strain evidence="5">FD-172 SS1</strain>
    </source>
</reference>
<evidence type="ECO:0000313" key="4">
    <source>
        <dbReference type="EMBL" id="KDQ12064.1"/>
    </source>
</evidence>
<dbReference type="GO" id="GO:0032798">
    <property type="term" value="C:Swi5-Sfr1 complex"/>
    <property type="evidence" value="ECO:0007669"/>
    <property type="project" value="TreeGrafter"/>
</dbReference>
<dbReference type="GO" id="GO:0010772">
    <property type="term" value="P:meiotic DNA recombinase assembly involved in reciprocal meiotic recombination"/>
    <property type="evidence" value="ECO:0007669"/>
    <property type="project" value="TreeGrafter"/>
</dbReference>
<evidence type="ECO:0000256" key="1">
    <source>
        <dbReference type="ARBA" id="ARBA00008060"/>
    </source>
</evidence>
<dbReference type="HOGENOM" id="CLU_106110_4_0_1"/>
<keyword evidence="5" id="KW-1185">Reference proteome</keyword>
<dbReference type="EMBL" id="KL198053">
    <property type="protein sequence ID" value="KDQ12064.1"/>
    <property type="molecule type" value="Genomic_DNA"/>
</dbReference>
<dbReference type="PANTHER" id="PTHR28529:SF2">
    <property type="entry name" value="DNA REPAIR PROTEIN SWI5 HOMOLOG"/>
    <property type="match status" value="1"/>
</dbReference>
<name>A0A067M912_BOTB1</name>
<dbReference type="Proteomes" id="UP000027195">
    <property type="component" value="Unassembled WGS sequence"/>
</dbReference>
<organism evidence="4 5">
    <name type="scientific">Botryobasidium botryosum (strain FD-172 SS1)</name>
    <dbReference type="NCBI Taxonomy" id="930990"/>
    <lineage>
        <taxon>Eukaryota</taxon>
        <taxon>Fungi</taxon>
        <taxon>Dikarya</taxon>
        <taxon>Basidiomycota</taxon>
        <taxon>Agaricomycotina</taxon>
        <taxon>Agaricomycetes</taxon>
        <taxon>Cantharellales</taxon>
        <taxon>Botryobasidiaceae</taxon>
        <taxon>Botryobasidium</taxon>
    </lineage>
</organism>
<dbReference type="Pfam" id="PF07061">
    <property type="entry name" value="Swi5"/>
    <property type="match status" value="1"/>
</dbReference>
<dbReference type="OrthoDB" id="255837at2759"/>
<dbReference type="STRING" id="930990.A0A067M912"/>
<proteinExistence type="inferred from homology"/>